<dbReference type="EMBL" id="CP101717">
    <property type="protein sequence ID" value="WLD59435.1"/>
    <property type="molecule type" value="Genomic_DNA"/>
</dbReference>
<evidence type="ECO:0000256" key="3">
    <source>
        <dbReference type="PIRSR" id="PIRSR620019-2"/>
    </source>
</evidence>
<dbReference type="PANTHER" id="PTHR43300">
    <property type="entry name" value="ACETYLTRANSFERASE"/>
    <property type="match status" value="1"/>
</dbReference>
<dbReference type="NCBIfam" id="TIGR03570">
    <property type="entry name" value="NeuD_NnaD"/>
    <property type="match status" value="1"/>
</dbReference>
<dbReference type="InterPro" id="IPR050179">
    <property type="entry name" value="Trans_hexapeptide_repeat"/>
</dbReference>
<name>A0AB38YJE3_9GAMM</name>
<protein>
    <submittedName>
        <fullName evidence="5">Acetyltransferase</fullName>
    </submittedName>
</protein>
<feature type="active site" description="Proton acceptor" evidence="2">
    <location>
        <position position="136"/>
    </location>
</feature>
<dbReference type="Gene3D" id="3.40.50.20">
    <property type="match status" value="1"/>
</dbReference>
<organism evidence="5">
    <name type="scientific">Salinispirillum sp. LH 10-3-1</name>
    <dbReference type="NCBI Taxonomy" id="2952525"/>
    <lineage>
        <taxon>Bacteria</taxon>
        <taxon>Pseudomonadati</taxon>
        <taxon>Pseudomonadota</taxon>
        <taxon>Gammaproteobacteria</taxon>
        <taxon>Oceanospirillales</taxon>
        <taxon>Saccharospirillaceae</taxon>
        <taxon>Salinispirillum</taxon>
    </lineage>
</organism>
<evidence type="ECO:0000256" key="2">
    <source>
        <dbReference type="PIRSR" id="PIRSR620019-1"/>
    </source>
</evidence>
<dbReference type="AlphaFoldDB" id="A0AB38YJE3"/>
<dbReference type="CDD" id="cd03360">
    <property type="entry name" value="LbH_AT_putative"/>
    <property type="match status" value="1"/>
</dbReference>
<evidence type="ECO:0000313" key="5">
    <source>
        <dbReference type="EMBL" id="WLD59435.1"/>
    </source>
</evidence>
<comment type="similarity">
    <text evidence="1">Belongs to the transferase hexapeptide repeat family.</text>
</comment>
<evidence type="ECO:0000259" key="4">
    <source>
        <dbReference type="Pfam" id="PF17836"/>
    </source>
</evidence>
<dbReference type="SUPFAM" id="SSF51161">
    <property type="entry name" value="Trimeric LpxA-like enzymes"/>
    <property type="match status" value="1"/>
</dbReference>
<dbReference type="InterPro" id="IPR011004">
    <property type="entry name" value="Trimer_LpxA-like_sf"/>
</dbReference>
<feature type="site" description="Increases basicity of active site His" evidence="2">
    <location>
        <position position="137"/>
    </location>
</feature>
<dbReference type="Gene3D" id="2.160.10.10">
    <property type="entry name" value="Hexapeptide repeat proteins"/>
    <property type="match status" value="1"/>
</dbReference>
<evidence type="ECO:0000256" key="1">
    <source>
        <dbReference type="ARBA" id="ARBA00007274"/>
    </source>
</evidence>
<dbReference type="InterPro" id="IPR041561">
    <property type="entry name" value="PglD_N"/>
</dbReference>
<dbReference type="RefSeq" id="WP_304996727.1">
    <property type="nucleotide sequence ID" value="NZ_CP101717.1"/>
</dbReference>
<gene>
    <name evidence="5" type="ORF">NFC81_06560</name>
</gene>
<sequence>MSKVMIVGASGFGKEVAWLCKRLGRTVLGFLDDNPKLKDGSFYELPVLGSTSDWHQYEECEFVVAIGAPRVRKKIVESMRKLGKPQFATLIDPSAQIDCDVTVIGEGTVICSGAVCTADVKIGTHVVINKLCSIGHDVNICDYVTLAPMVMLGGHVEVQSGVEVGASAAVRQGCTLSVGSMIGMGSVVLKDTQVNEVVLGNPAKHYKWTEDFYA</sequence>
<dbReference type="Pfam" id="PF17836">
    <property type="entry name" value="PglD_N"/>
    <property type="match status" value="1"/>
</dbReference>
<proteinExistence type="inferred from homology"/>
<dbReference type="PANTHER" id="PTHR43300:SF7">
    <property type="entry name" value="UDP-N-ACETYLBACILLOSAMINE N-ACETYLTRANSFERASE"/>
    <property type="match status" value="1"/>
</dbReference>
<reference evidence="5" key="1">
    <citation type="submission" date="2022-07" db="EMBL/GenBank/DDBJ databases">
        <title>Complete genome sequence of Salinispirillum sp. LH10-3-1 capable of multiple carbohydrate inversion isolated from a soda lake.</title>
        <authorList>
            <person name="Liu J."/>
            <person name="Zhai Y."/>
            <person name="Zhang H."/>
            <person name="Yang H."/>
            <person name="Qu J."/>
            <person name="Li J."/>
        </authorList>
    </citation>
    <scope>NUCLEOTIDE SEQUENCE</scope>
    <source>
        <strain evidence="5">LH 10-3-1</strain>
    </source>
</reference>
<dbReference type="InterPro" id="IPR020019">
    <property type="entry name" value="AcTrfase_PglD-like"/>
</dbReference>
<feature type="domain" description="PglD N-terminal" evidence="4">
    <location>
        <begin position="3"/>
        <end position="78"/>
    </location>
</feature>
<accession>A0AB38YJE3</accession>
<feature type="binding site" evidence="3">
    <location>
        <position position="67"/>
    </location>
    <ligand>
        <name>substrate</name>
    </ligand>
</feature>